<dbReference type="AlphaFoldDB" id="A0A9E6XVT8"/>
<evidence type="ECO:0000313" key="2">
    <source>
        <dbReference type="EMBL" id="UGS35125.1"/>
    </source>
</evidence>
<name>A0A9E6XVT8_9ACTN</name>
<dbReference type="Proteomes" id="UP001162834">
    <property type="component" value="Chromosome"/>
</dbReference>
<sequence>MLDHYEDYRRVDRIADLFGPGNRIFELPEEAPLVTPDHEVVLGTPGRVLGMHRRPIQLRIVKVDRVLCLARRTLVNTANGKILFDGLRKPRQADEDVPEAYRKLAHPRRVRLILRHPDTRHVQGTAFCAAAANRGYGHVLLEGISQLWPAGEIDLARLPVAINGSAGSSDHPFDLARAFGVRRRNAVRIDEGNVFFESIILATQSYILQKRISTRFWTVAGRIRDRYSPGAADRPASGRLYVSRRLAGKRRLLEEAAVEDLFRERGFAVLHPEHASIAEQVRAFASAAWVAGPVGSGLYNSIFSPADVRRIILAPAWFYTPNDVLMSRVHGPRYLFGRGPEHPKRAMVEDWSIDVEAVRRALDEILETEDGNGA</sequence>
<dbReference type="RefSeq" id="WP_259314781.1">
    <property type="nucleotide sequence ID" value="NZ_CP087164.1"/>
</dbReference>
<feature type="domain" description="Glycosyltransferase 61 catalytic" evidence="1">
    <location>
        <begin position="136"/>
        <end position="307"/>
    </location>
</feature>
<dbReference type="KEGG" id="sbae:DSM104329_01510"/>
<dbReference type="EMBL" id="CP087164">
    <property type="protein sequence ID" value="UGS35125.1"/>
    <property type="molecule type" value="Genomic_DNA"/>
</dbReference>
<proteinExistence type="predicted"/>
<dbReference type="InterPro" id="IPR049625">
    <property type="entry name" value="Glyco_transf_61_cat"/>
</dbReference>
<protein>
    <recommendedName>
        <fullName evidence="1">Glycosyltransferase 61 catalytic domain-containing protein</fullName>
    </recommendedName>
</protein>
<evidence type="ECO:0000313" key="3">
    <source>
        <dbReference type="Proteomes" id="UP001162834"/>
    </source>
</evidence>
<dbReference type="Pfam" id="PF04577">
    <property type="entry name" value="Glyco_transf_61"/>
    <property type="match status" value="1"/>
</dbReference>
<organism evidence="2 3">
    <name type="scientific">Capillimicrobium parvum</name>
    <dbReference type="NCBI Taxonomy" id="2884022"/>
    <lineage>
        <taxon>Bacteria</taxon>
        <taxon>Bacillati</taxon>
        <taxon>Actinomycetota</taxon>
        <taxon>Thermoleophilia</taxon>
        <taxon>Solirubrobacterales</taxon>
        <taxon>Capillimicrobiaceae</taxon>
        <taxon>Capillimicrobium</taxon>
    </lineage>
</organism>
<gene>
    <name evidence="2" type="ORF">DSM104329_01510</name>
</gene>
<keyword evidence="3" id="KW-1185">Reference proteome</keyword>
<accession>A0A9E6XVT8</accession>
<evidence type="ECO:0000259" key="1">
    <source>
        <dbReference type="Pfam" id="PF04577"/>
    </source>
</evidence>
<reference evidence="2" key="1">
    <citation type="journal article" date="2022" name="Int. J. Syst. Evol. Microbiol.">
        <title>Pseudomonas aegrilactucae sp. nov. and Pseudomonas morbosilactucae sp. nov., pathogens causing bacterial rot of lettuce in Japan.</title>
        <authorList>
            <person name="Sawada H."/>
            <person name="Fujikawa T."/>
            <person name="Satou M."/>
        </authorList>
    </citation>
    <scope>NUCLEOTIDE SEQUENCE</scope>
    <source>
        <strain evidence="2">0166_1</strain>
    </source>
</reference>
<dbReference type="GO" id="GO:0016757">
    <property type="term" value="F:glycosyltransferase activity"/>
    <property type="evidence" value="ECO:0007669"/>
    <property type="project" value="InterPro"/>
</dbReference>